<feature type="signal peptide" evidence="1">
    <location>
        <begin position="1"/>
        <end position="31"/>
    </location>
</feature>
<feature type="chain" id="PRO_5046664451" evidence="1">
    <location>
        <begin position="32"/>
        <end position="51"/>
    </location>
</feature>
<dbReference type="EMBL" id="JAQIOY010000001">
    <property type="protein sequence ID" value="MDA7423601.1"/>
    <property type="molecule type" value="Genomic_DNA"/>
</dbReference>
<gene>
    <name evidence="2" type="ORF">PFY00_02565</name>
</gene>
<evidence type="ECO:0000313" key="2">
    <source>
        <dbReference type="EMBL" id="MDA7423601.1"/>
    </source>
</evidence>
<proteinExistence type="predicted"/>
<accession>A0ABT4XNS3</accession>
<protein>
    <submittedName>
        <fullName evidence="2">Uncharacterized protein</fullName>
    </submittedName>
</protein>
<keyword evidence="1" id="KW-0732">Signal</keyword>
<keyword evidence="3" id="KW-1185">Reference proteome</keyword>
<reference evidence="2 3" key="1">
    <citation type="submission" date="2023-01" db="EMBL/GenBank/DDBJ databases">
        <title>Thalassococcus onchidii sp. nov., isolated from a marine invertebrate from the South China Sea.</title>
        <authorList>
            <person name="Xu S."/>
            <person name="Liu Z."/>
            <person name="Xu Y."/>
        </authorList>
    </citation>
    <scope>NUCLEOTIDE SEQUENCE [LARGE SCALE GENOMIC DNA]</scope>
    <source>
        <strain evidence="2 3">KCTC 32084</strain>
    </source>
</reference>
<dbReference type="Proteomes" id="UP001210720">
    <property type="component" value="Unassembled WGS sequence"/>
</dbReference>
<evidence type="ECO:0000313" key="3">
    <source>
        <dbReference type="Proteomes" id="UP001210720"/>
    </source>
</evidence>
<dbReference type="RefSeq" id="WP_271430945.1">
    <property type="nucleotide sequence ID" value="NZ_JAQIOY010000001.1"/>
</dbReference>
<comment type="caution">
    <text evidence="2">The sequence shown here is derived from an EMBL/GenBank/DDBJ whole genome shotgun (WGS) entry which is preliminary data.</text>
</comment>
<sequence length="51" mass="5101">MNFSDRLVPACALAVVSALCALALLTSQTLASDGQTLGVLLVQQVGLTAGV</sequence>
<organism evidence="2 3">
    <name type="scientific">Thalassococcus lentus</name>
    <dbReference type="NCBI Taxonomy" id="1210524"/>
    <lineage>
        <taxon>Bacteria</taxon>
        <taxon>Pseudomonadati</taxon>
        <taxon>Pseudomonadota</taxon>
        <taxon>Alphaproteobacteria</taxon>
        <taxon>Rhodobacterales</taxon>
        <taxon>Roseobacteraceae</taxon>
        <taxon>Thalassococcus</taxon>
    </lineage>
</organism>
<evidence type="ECO:0000256" key="1">
    <source>
        <dbReference type="SAM" id="SignalP"/>
    </source>
</evidence>
<name>A0ABT4XNS3_9RHOB</name>